<evidence type="ECO:0000256" key="3">
    <source>
        <dbReference type="ARBA" id="ARBA00022483"/>
    </source>
</evidence>
<dbReference type="PANTHER" id="PTHR24173">
    <property type="entry name" value="ANKYRIN REPEAT CONTAINING"/>
    <property type="match status" value="1"/>
</dbReference>
<evidence type="ECO:0000256" key="7">
    <source>
        <dbReference type="ARBA" id="ARBA00022699"/>
    </source>
</evidence>
<comment type="subcellular location">
    <subcellularLocation>
        <location evidence="2">Secreted</location>
    </subcellularLocation>
    <subcellularLocation>
        <location evidence="1">Target cell membrane</location>
    </subcellularLocation>
</comment>
<keyword evidence="4" id="KW-0964">Secreted</keyword>
<keyword evidence="6" id="KW-0800">Toxin</keyword>
<dbReference type="PROSITE" id="PS50297">
    <property type="entry name" value="ANK_REP_REGION"/>
    <property type="match status" value="2"/>
</dbReference>
<dbReference type="GO" id="GO:0044218">
    <property type="term" value="C:other organism cell membrane"/>
    <property type="evidence" value="ECO:0007669"/>
    <property type="project" value="UniProtKB-KW"/>
</dbReference>
<feature type="non-terminal residue" evidence="15">
    <location>
        <position position="1424"/>
    </location>
</feature>
<keyword evidence="16" id="KW-1185">Reference proteome</keyword>
<feature type="repeat" description="ANK" evidence="12">
    <location>
        <begin position="99"/>
        <end position="131"/>
    </location>
</feature>
<evidence type="ECO:0000256" key="8">
    <source>
        <dbReference type="ARBA" id="ARBA00022737"/>
    </source>
</evidence>
<evidence type="ECO:0000256" key="9">
    <source>
        <dbReference type="ARBA" id="ARBA00023028"/>
    </source>
</evidence>
<dbReference type="Gene3D" id="1.10.510.10">
    <property type="entry name" value="Transferase(Phosphotransferase) domain 1"/>
    <property type="match status" value="1"/>
</dbReference>
<sequence>MGKQKGYRKIQGALKKSEKKEVKSSKLPPNLQVELNIKNIRHVIEEEIEFAFWRKKFNKTFRKELESYPLLARAAFIGCEKAVDELLEAGEDVNERISDGSTPLMIAVEKGNVAIVAKLLKAGADLRLARNNGMNALMLAVSKNDNKIFSLLWDHLDKNDIWILNQENSDGYTILTIAVERGYVEHAKFFSGLNVVRVDHQTGEGKSALMLAAMRSQPEIVKCLLERGASVLLEDMKRVELLYKPRVCSSLEITCFYKEILFRVVLAIKRLLENGRELLIKYKIFFPLLKCIEMNKTDSELVWQAFHLAACLMYDTTPNDTPVLKSMAELFAEAKGLDSSLETFSCFKNDPDVKDAAFLPVQACCIECGHGKVWLKENFCRIRKHVNEFKSNLPMLRFWLQDEVVNAEVVFDRFEMIIKSVITEKEDLIIHLAAATYNDSLDSFDLETEFADDKVESIPVSVEIKPSRESSITPVPSVSTQVKRKAEISRKVKNIKFHTKFERKKKTKPASQKINVNFPVEVFQNSSKKMNLPALNSQTGYADALKRNLTHKIENELEVDQFLVNDSESLLEKIYSENNSSMDHSITDVTKHDSKIDCVKEKINLSPESDINENIVNEIKSYASVVSQRNGIKSENSLQNVKGDSISRDIKNGTLNEISSICTKVKEPCKLFSFVTKLYPSLYKSDEQNSSQVTDDKEFPVSSNNSLDLETEINSYFDKDDILENYTFKDSAKEKMYQECNADIIALYASKDLHSKEKWTDEQAENLISLFESLNTVDKTSQSIAVNYPGGDIDFEKYKEEKLSRNRAPILEVDEKTLKYIQETGYTPQFEVDQAYSKRQNKNRRIDEIYRDVTRRTYCEVARMNIDKSAEDVKNLPKDKGIEYQQELVKLKQDDTSLKSSLESLELENFCKLIEMELNSELTCSDSGNSSEKLETGEIDSSSDSEDASDNDSEDLSRLQANRPDKSIYKSYFGSRLAEYNSYKINVDKNLENEKLAQNFNLFSTVKNEIDETNAINTKTTKNSESSFSGNFGLDTLNKNYKLRCLESIRQRIVTLEDLNISPITCQLKLLSLQKHLTLYQRLCLQGFSKQSMQNVAFGPNQAKMDFDMLATNYQNPFLNPLKKKITIFTDSNCFPNIVIKIGKKSAVRVGSYHSKESNCFKLFNKLSKVDTVKIRKDFIHPSRLKPKSLIARNDTEVKRKTAREEALTRRRALKSGHFFDGEVNERARKLDSGFVPNFINCESDSKWYHALKNLQSCVPLGQLLVDSFSRDAIDSSKASNVHSLDSAAGKIVFATKMECTLREGTFGTYTGLIVNTGTPVRIRQFGVSSFMGEKAALSLSKNRLLKHKTLVILHDAVINPKDFKMYLVSELCEYSLPQYLKMANICQSRPRVPACNFRKLFVIDLVEGVRYLHRTGIVHGHLK</sequence>
<dbReference type="SMART" id="SM00248">
    <property type="entry name" value="ANK"/>
    <property type="match status" value="5"/>
</dbReference>
<evidence type="ECO:0000256" key="1">
    <source>
        <dbReference type="ARBA" id="ARBA00004175"/>
    </source>
</evidence>
<comment type="caution">
    <text evidence="15">The sequence shown here is derived from an EMBL/GenBank/DDBJ whole genome shotgun (WGS) entry which is preliminary data.</text>
</comment>
<keyword evidence="3" id="KW-0268">Exocytosis</keyword>
<dbReference type="GO" id="GO:0006887">
    <property type="term" value="P:exocytosis"/>
    <property type="evidence" value="ECO:0007669"/>
    <property type="project" value="UniProtKB-KW"/>
</dbReference>
<keyword evidence="9" id="KW-0638">Presynaptic neurotoxin</keyword>
<feature type="region of interest" description="Disordered" evidence="13">
    <location>
        <begin position="1"/>
        <end position="25"/>
    </location>
</feature>
<dbReference type="PROSITE" id="PS50011">
    <property type="entry name" value="PROTEIN_KINASE_DOM"/>
    <property type="match status" value="1"/>
</dbReference>
<evidence type="ECO:0000313" key="16">
    <source>
        <dbReference type="Proteomes" id="UP001497382"/>
    </source>
</evidence>
<feature type="compositionally biased region" description="Basic and acidic residues" evidence="13">
    <location>
        <begin position="15"/>
        <end position="24"/>
    </location>
</feature>
<dbReference type="InterPro" id="IPR036770">
    <property type="entry name" value="Ankyrin_rpt-contain_sf"/>
</dbReference>
<protein>
    <recommendedName>
        <fullName evidence="14">Protein kinase domain-containing protein</fullName>
    </recommendedName>
</protein>
<dbReference type="SUPFAM" id="SSF56112">
    <property type="entry name" value="Protein kinase-like (PK-like)"/>
    <property type="match status" value="1"/>
</dbReference>
<evidence type="ECO:0000256" key="2">
    <source>
        <dbReference type="ARBA" id="ARBA00004613"/>
    </source>
</evidence>
<evidence type="ECO:0000256" key="13">
    <source>
        <dbReference type="SAM" id="MobiDB-lite"/>
    </source>
</evidence>
<gene>
    <name evidence="15" type="ORF">LARSCL_LOCUS21938</name>
</gene>
<dbReference type="GO" id="GO:0090729">
    <property type="term" value="F:toxin activity"/>
    <property type="evidence" value="ECO:0007669"/>
    <property type="project" value="UniProtKB-KW"/>
</dbReference>
<evidence type="ECO:0000256" key="11">
    <source>
        <dbReference type="ARBA" id="ARBA00023298"/>
    </source>
</evidence>
<organism evidence="15 16">
    <name type="scientific">Larinioides sclopetarius</name>
    <dbReference type="NCBI Taxonomy" id="280406"/>
    <lineage>
        <taxon>Eukaryota</taxon>
        <taxon>Metazoa</taxon>
        <taxon>Ecdysozoa</taxon>
        <taxon>Arthropoda</taxon>
        <taxon>Chelicerata</taxon>
        <taxon>Arachnida</taxon>
        <taxon>Araneae</taxon>
        <taxon>Araneomorphae</taxon>
        <taxon>Entelegynae</taxon>
        <taxon>Araneoidea</taxon>
        <taxon>Araneidae</taxon>
        <taxon>Larinioides</taxon>
    </lineage>
</organism>
<dbReference type="GO" id="GO:0005576">
    <property type="term" value="C:extracellular region"/>
    <property type="evidence" value="ECO:0007669"/>
    <property type="project" value="UniProtKB-SubCell"/>
</dbReference>
<evidence type="ECO:0000313" key="15">
    <source>
        <dbReference type="EMBL" id="CAL1300441.1"/>
    </source>
</evidence>
<keyword evidence="8" id="KW-0677">Repeat</keyword>
<evidence type="ECO:0000256" key="6">
    <source>
        <dbReference type="ARBA" id="ARBA00022656"/>
    </source>
</evidence>
<dbReference type="InterPro" id="IPR011009">
    <property type="entry name" value="Kinase-like_dom_sf"/>
</dbReference>
<accession>A0AAV2BXE6</accession>
<dbReference type="SUPFAM" id="SSF48403">
    <property type="entry name" value="Ankyrin repeat"/>
    <property type="match status" value="1"/>
</dbReference>
<keyword evidence="11" id="KW-1053">Target membrane</keyword>
<dbReference type="PROSITE" id="PS50088">
    <property type="entry name" value="ANK_REPEAT"/>
    <property type="match status" value="2"/>
</dbReference>
<name>A0AAV2BXE6_9ARAC</name>
<dbReference type="PANTHER" id="PTHR24173:SF74">
    <property type="entry name" value="ANKYRIN REPEAT DOMAIN-CONTAINING PROTEIN 16"/>
    <property type="match status" value="1"/>
</dbReference>
<feature type="repeat" description="ANK" evidence="12">
    <location>
        <begin position="204"/>
        <end position="236"/>
    </location>
</feature>
<dbReference type="GO" id="GO:0044231">
    <property type="term" value="C:host cell presynaptic membrane"/>
    <property type="evidence" value="ECO:0007669"/>
    <property type="project" value="UniProtKB-KW"/>
</dbReference>
<dbReference type="Gene3D" id="1.25.40.20">
    <property type="entry name" value="Ankyrin repeat-containing domain"/>
    <property type="match status" value="1"/>
</dbReference>
<dbReference type="Proteomes" id="UP001497382">
    <property type="component" value="Unassembled WGS sequence"/>
</dbReference>
<reference evidence="15 16" key="1">
    <citation type="submission" date="2024-04" db="EMBL/GenBank/DDBJ databases">
        <authorList>
            <person name="Rising A."/>
            <person name="Reimegard J."/>
            <person name="Sonavane S."/>
            <person name="Akerstrom W."/>
            <person name="Nylinder S."/>
            <person name="Hedman E."/>
            <person name="Kallberg Y."/>
        </authorList>
    </citation>
    <scope>NUCLEOTIDE SEQUENCE [LARGE SCALE GENOMIC DNA]</scope>
</reference>
<keyword evidence="10 12" id="KW-0040">ANK repeat</keyword>
<keyword evidence="7" id="KW-0528">Neurotoxin</keyword>
<feature type="compositionally biased region" description="Acidic residues" evidence="13">
    <location>
        <begin position="937"/>
        <end position="954"/>
    </location>
</feature>
<evidence type="ECO:0000259" key="14">
    <source>
        <dbReference type="PROSITE" id="PS50011"/>
    </source>
</evidence>
<feature type="region of interest" description="Disordered" evidence="13">
    <location>
        <begin position="923"/>
        <end position="961"/>
    </location>
</feature>
<dbReference type="EMBL" id="CAXIEN010000554">
    <property type="protein sequence ID" value="CAL1300441.1"/>
    <property type="molecule type" value="Genomic_DNA"/>
</dbReference>
<dbReference type="InterPro" id="IPR000719">
    <property type="entry name" value="Prot_kinase_dom"/>
</dbReference>
<evidence type="ECO:0000256" key="10">
    <source>
        <dbReference type="ARBA" id="ARBA00023043"/>
    </source>
</evidence>
<keyword evidence="5" id="KW-1052">Target cell membrane</keyword>
<dbReference type="Pfam" id="PF12796">
    <property type="entry name" value="Ank_2"/>
    <property type="match status" value="2"/>
</dbReference>
<proteinExistence type="predicted"/>
<evidence type="ECO:0000256" key="5">
    <source>
        <dbReference type="ARBA" id="ARBA00022537"/>
    </source>
</evidence>
<dbReference type="GO" id="GO:0004672">
    <property type="term" value="F:protein kinase activity"/>
    <property type="evidence" value="ECO:0007669"/>
    <property type="project" value="InterPro"/>
</dbReference>
<evidence type="ECO:0000256" key="12">
    <source>
        <dbReference type="PROSITE-ProRule" id="PRU00023"/>
    </source>
</evidence>
<dbReference type="GO" id="GO:0005524">
    <property type="term" value="F:ATP binding"/>
    <property type="evidence" value="ECO:0007669"/>
    <property type="project" value="InterPro"/>
</dbReference>
<feature type="domain" description="Protein kinase" evidence="14">
    <location>
        <begin position="1296"/>
        <end position="1424"/>
    </location>
</feature>
<keyword evidence="11" id="KW-0472">Membrane</keyword>
<dbReference type="InterPro" id="IPR002110">
    <property type="entry name" value="Ankyrin_rpt"/>
</dbReference>
<evidence type="ECO:0000256" key="4">
    <source>
        <dbReference type="ARBA" id="ARBA00022525"/>
    </source>
</evidence>